<gene>
    <name evidence="1" type="ORF">FHP29_06060</name>
</gene>
<dbReference type="InterPro" id="IPR025447">
    <property type="entry name" value="DUF4192"/>
</dbReference>
<feature type="non-terminal residue" evidence="1">
    <location>
        <position position="281"/>
    </location>
</feature>
<comment type="caution">
    <text evidence="1">The sequence shown here is derived from an EMBL/GenBank/DDBJ whole genome shotgun (WGS) entry which is preliminary data.</text>
</comment>
<protein>
    <submittedName>
        <fullName evidence="1">DUF4192 domain-containing protein</fullName>
    </submittedName>
</protein>
<dbReference type="EMBL" id="VDMP01000019">
    <property type="protein sequence ID" value="TNM43366.1"/>
    <property type="molecule type" value="Genomic_DNA"/>
</dbReference>
<accession>A0A5C4W746</accession>
<dbReference type="OrthoDB" id="3264463at2"/>
<dbReference type="AlphaFoldDB" id="A0A5C4W746"/>
<organism evidence="1 2">
    <name type="scientific">Nocardioides albidus</name>
    <dbReference type="NCBI Taxonomy" id="1517589"/>
    <lineage>
        <taxon>Bacteria</taxon>
        <taxon>Bacillati</taxon>
        <taxon>Actinomycetota</taxon>
        <taxon>Actinomycetes</taxon>
        <taxon>Propionibacteriales</taxon>
        <taxon>Nocardioidaceae</taxon>
        <taxon>Nocardioides</taxon>
    </lineage>
</organism>
<evidence type="ECO:0000313" key="2">
    <source>
        <dbReference type="Proteomes" id="UP000313231"/>
    </source>
</evidence>
<sequence>MTTPTSASSPFRRPAAMTARRPEDLIAAAPVVLGFWPERSVVLMTFGARHPFHARIDIPPDAACDIGVCRDLERTLLEPAVRHGATHVIVLYFTDEPTAAEAVHRSLRRACRRSGLVLLTALLAEATHYRDLEHPDPAARSHRRPYDVTAHPFVVDAIVSGRLAHRSRDDLVASLDTDPAAAAAVAEALVAGRFADEGMPTSGRAIRDAGEWVLALVRRLIAAGDLPGDGDLARLLWVVQATRVRDAAWSHLGRHNAEDHVRLWTDAVRRAPEPLVAAPAA</sequence>
<reference evidence="1 2" key="1">
    <citation type="journal article" date="2016" name="Int. J. Syst. Evol. Microbiol.">
        <title>Nocardioides albidus sp. nov., an actinobacterium isolated from garden soil.</title>
        <authorList>
            <person name="Singh H."/>
            <person name="Du J."/>
            <person name="Trinh H."/>
            <person name="Won K."/>
            <person name="Yang J.E."/>
            <person name="Yin C."/>
            <person name="Kook M."/>
            <person name="Yi T.H."/>
        </authorList>
    </citation>
    <scope>NUCLEOTIDE SEQUENCE [LARGE SCALE GENOMIC DNA]</scope>
    <source>
        <strain evidence="1 2">CCTCC AB 2015297</strain>
    </source>
</reference>
<evidence type="ECO:0000313" key="1">
    <source>
        <dbReference type="EMBL" id="TNM43366.1"/>
    </source>
</evidence>
<name>A0A5C4W746_9ACTN</name>
<proteinExistence type="predicted"/>
<dbReference type="Proteomes" id="UP000313231">
    <property type="component" value="Unassembled WGS sequence"/>
</dbReference>
<keyword evidence="2" id="KW-1185">Reference proteome</keyword>
<dbReference type="RefSeq" id="WP_139622076.1">
    <property type="nucleotide sequence ID" value="NZ_VDMP01000019.1"/>
</dbReference>
<dbReference type="Pfam" id="PF13830">
    <property type="entry name" value="DUF4192"/>
    <property type="match status" value="1"/>
</dbReference>